<evidence type="ECO:0000313" key="1">
    <source>
        <dbReference type="EMBL" id="EKM31388.1"/>
    </source>
</evidence>
<dbReference type="AlphaFoldDB" id="A0A454CYE1"/>
<proteinExistence type="predicted"/>
<name>A0A454CYE1_VIBHA</name>
<protein>
    <submittedName>
        <fullName evidence="1">Uncharacterized protein</fullName>
    </submittedName>
</protein>
<dbReference type="Proteomes" id="UP000008367">
    <property type="component" value="Unassembled WGS sequence"/>
</dbReference>
<feature type="non-terminal residue" evidence="1">
    <location>
        <position position="1"/>
    </location>
</feature>
<organism evidence="1 2">
    <name type="scientific">Vibrio harveyi</name>
    <name type="common">Beneckea harveyi</name>
    <dbReference type="NCBI Taxonomy" id="669"/>
    <lineage>
        <taxon>Bacteria</taxon>
        <taxon>Pseudomonadati</taxon>
        <taxon>Pseudomonadota</taxon>
        <taxon>Gammaproteobacteria</taxon>
        <taxon>Vibrionales</taxon>
        <taxon>Vibrionaceae</taxon>
        <taxon>Vibrio</taxon>
    </lineage>
</organism>
<evidence type="ECO:0000313" key="2">
    <source>
        <dbReference type="Proteomes" id="UP000008367"/>
    </source>
</evidence>
<reference evidence="1 2" key="1">
    <citation type="submission" date="2012-10" db="EMBL/GenBank/DDBJ databases">
        <title>Genome sequence of Vibrio Cholerae HENC-02.</title>
        <authorList>
            <person name="Eppinger M."/>
            <person name="Hasan N.A."/>
            <person name="Sengamalay N."/>
            <person name="Hine E."/>
            <person name="Su Q."/>
            <person name="Daugherty S.C."/>
            <person name="Young S."/>
            <person name="Sadzewicz L."/>
            <person name="Tallon L."/>
            <person name="Cebula T.A."/>
            <person name="Ravel J."/>
            <person name="Colwell R.R."/>
        </authorList>
    </citation>
    <scope>NUCLEOTIDE SEQUENCE [LARGE SCALE GENOMIC DNA]</scope>
    <source>
        <strain evidence="1 2">HENC-02</strain>
    </source>
</reference>
<dbReference type="EMBL" id="AJSR01001213">
    <property type="protein sequence ID" value="EKM31388.1"/>
    <property type="molecule type" value="Genomic_DNA"/>
</dbReference>
<gene>
    <name evidence="1" type="ORF">VCHENC02_2957</name>
</gene>
<comment type="caution">
    <text evidence="1">The sequence shown here is derived from an EMBL/GenBank/DDBJ whole genome shotgun (WGS) entry which is preliminary data.</text>
</comment>
<accession>A0A454CYE1</accession>
<sequence length="32" mass="3732">RFAKMEREIGSKETETQKPSMTLGFLNFVRSI</sequence>